<comment type="caution">
    <text evidence="2">The sequence shown here is derived from an EMBL/GenBank/DDBJ whole genome shotgun (WGS) entry which is preliminary data.</text>
</comment>
<evidence type="ECO:0000256" key="1">
    <source>
        <dbReference type="SAM" id="Coils"/>
    </source>
</evidence>
<gene>
    <name evidence="2" type="ORF">Ciccas_012313</name>
</gene>
<dbReference type="Proteomes" id="UP001626550">
    <property type="component" value="Unassembled WGS sequence"/>
</dbReference>
<feature type="coiled-coil region" evidence="1">
    <location>
        <begin position="29"/>
        <end position="63"/>
    </location>
</feature>
<keyword evidence="3" id="KW-1185">Reference proteome</keyword>
<name>A0ABD2PQI8_9PLAT</name>
<dbReference type="EMBL" id="JBJKFK010004242">
    <property type="protein sequence ID" value="KAL3309142.1"/>
    <property type="molecule type" value="Genomic_DNA"/>
</dbReference>
<accession>A0ABD2PQI8</accession>
<sequence>MTVLQLKQPSRLVPMGKGLVAQRHSRDSYSDERDTVKSLSQELQDLQRKLATAREQSEFLRKTAINLEHSTAHNTVADQQRRLNLHRTRMALTAHERQLFEELRELRLRTAAETSERMLRQRHASDSGKTMEQSVVERVWTAPKDLTMRNKAHRSVESSVVNATGRLANLPSKAAMHRSAPARREPANVSHALPPSLSLSVHSHLLTFFGFYTEFRDHTDDAAQMMGYPDRSRAGQPNWQLMPLRPLSNKFRINSFSFQPDVRVGLSPELNIKVPPDSST</sequence>
<protein>
    <submittedName>
        <fullName evidence="2">Uncharacterized protein</fullName>
    </submittedName>
</protein>
<evidence type="ECO:0000313" key="2">
    <source>
        <dbReference type="EMBL" id="KAL3309142.1"/>
    </source>
</evidence>
<reference evidence="2 3" key="1">
    <citation type="submission" date="2024-11" db="EMBL/GenBank/DDBJ databases">
        <title>Adaptive evolution of stress response genes in parasites aligns with host niche diversity.</title>
        <authorList>
            <person name="Hahn C."/>
            <person name="Resl P."/>
        </authorList>
    </citation>
    <scope>NUCLEOTIDE SEQUENCE [LARGE SCALE GENOMIC DNA]</scope>
    <source>
        <strain evidence="2">EGGRZ-B1_66</strain>
        <tissue evidence="2">Body</tissue>
    </source>
</reference>
<keyword evidence="1" id="KW-0175">Coiled coil</keyword>
<dbReference type="AlphaFoldDB" id="A0ABD2PQI8"/>
<evidence type="ECO:0000313" key="3">
    <source>
        <dbReference type="Proteomes" id="UP001626550"/>
    </source>
</evidence>
<organism evidence="2 3">
    <name type="scientific">Cichlidogyrus casuarinus</name>
    <dbReference type="NCBI Taxonomy" id="1844966"/>
    <lineage>
        <taxon>Eukaryota</taxon>
        <taxon>Metazoa</taxon>
        <taxon>Spiralia</taxon>
        <taxon>Lophotrochozoa</taxon>
        <taxon>Platyhelminthes</taxon>
        <taxon>Monogenea</taxon>
        <taxon>Monopisthocotylea</taxon>
        <taxon>Dactylogyridea</taxon>
        <taxon>Ancyrocephalidae</taxon>
        <taxon>Cichlidogyrus</taxon>
    </lineage>
</organism>
<proteinExistence type="predicted"/>